<gene>
    <name evidence="1" type="ORF">HUK45_09215</name>
</gene>
<accession>A0ABR8ZM40</accession>
<evidence type="ECO:0000313" key="1">
    <source>
        <dbReference type="EMBL" id="MBD8086362.1"/>
    </source>
</evidence>
<evidence type="ECO:0000313" key="2">
    <source>
        <dbReference type="Proteomes" id="UP000645007"/>
    </source>
</evidence>
<name>A0ABR8ZM40_9LACO</name>
<dbReference type="EMBL" id="JABUXR010000034">
    <property type="protein sequence ID" value="MBD8086362.1"/>
    <property type="molecule type" value="Genomic_DNA"/>
</dbReference>
<dbReference type="Proteomes" id="UP000645007">
    <property type="component" value="Unassembled WGS sequence"/>
</dbReference>
<sequence length="119" mass="13810">MNLEFVCQTGPLILNRCFPTFYNRCGQHDLSRFYQEVSRDVVNHKNSLHRALQLTFPQLESLFSNTYWTIVNHFACPSRVLKLSATELRSFILHSTNKNISIDRATHITEKLLTLAKKA</sequence>
<protein>
    <recommendedName>
        <fullName evidence="3">Transposase</fullName>
    </recommendedName>
</protein>
<comment type="caution">
    <text evidence="1">The sequence shown here is derived from an EMBL/GenBank/DDBJ whole genome shotgun (WGS) entry which is preliminary data.</text>
</comment>
<keyword evidence="2" id="KW-1185">Reference proteome</keyword>
<dbReference type="RefSeq" id="WP_191912042.1">
    <property type="nucleotide sequence ID" value="NZ_JABUXR010000034.1"/>
</dbReference>
<evidence type="ECO:0008006" key="3">
    <source>
        <dbReference type="Google" id="ProtNLM"/>
    </source>
</evidence>
<organism evidence="1 2">
    <name type="scientific">Limosilactobacillus urinaemulieris</name>
    <dbReference type="NCBI Taxonomy" id="2742600"/>
    <lineage>
        <taxon>Bacteria</taxon>
        <taxon>Bacillati</taxon>
        <taxon>Bacillota</taxon>
        <taxon>Bacilli</taxon>
        <taxon>Lactobacillales</taxon>
        <taxon>Lactobacillaceae</taxon>
        <taxon>Limosilactobacillus</taxon>
    </lineage>
</organism>
<proteinExistence type="predicted"/>
<reference evidence="1 2" key="1">
    <citation type="submission" date="2020-06" db="EMBL/GenBank/DDBJ databases">
        <title>Limosilactobacillus sp. nov.</title>
        <authorList>
            <person name="Ksiezarek M."/>
            <person name="Goncalves Ribeiro T."/>
            <person name="Rocha J."/>
            <person name="Grosso F."/>
            <person name="Peixe L."/>
        </authorList>
    </citation>
    <scope>NUCLEOTIDE SEQUENCE [LARGE SCALE GENOMIC DNA]</scope>
    <source>
        <strain evidence="2">c9Ua_26_M</strain>
    </source>
</reference>